<dbReference type="GeneID" id="91087593"/>
<dbReference type="PROSITE" id="PS01162">
    <property type="entry name" value="QOR_ZETA_CRYSTAL"/>
    <property type="match status" value="1"/>
</dbReference>
<dbReference type="InterPro" id="IPR020843">
    <property type="entry name" value="ER"/>
</dbReference>
<dbReference type="InterPro" id="IPR013154">
    <property type="entry name" value="ADH-like_N"/>
</dbReference>
<feature type="domain" description="Enoyl reductase (ER)" evidence="2">
    <location>
        <begin position="10"/>
        <end position="325"/>
    </location>
</feature>
<dbReference type="GO" id="GO:0016491">
    <property type="term" value="F:oxidoreductase activity"/>
    <property type="evidence" value="ECO:0007669"/>
    <property type="project" value="InterPro"/>
</dbReference>
<dbReference type="SMART" id="SM00829">
    <property type="entry name" value="PKS_ER"/>
    <property type="match status" value="1"/>
</dbReference>
<reference evidence="3" key="2">
    <citation type="journal article" date="2022" name="Elife">
        <title>Obligate sexual reproduction of a homothallic fungus closely related to the Cryptococcus pathogenic species complex.</title>
        <authorList>
            <person name="Passer A.R."/>
            <person name="Clancey S.A."/>
            <person name="Shea T."/>
            <person name="David-Palma M."/>
            <person name="Averette A.F."/>
            <person name="Boekhout T."/>
            <person name="Porcel B.M."/>
            <person name="Nowrousian M."/>
            <person name="Cuomo C.A."/>
            <person name="Sun S."/>
            <person name="Heitman J."/>
            <person name="Coelho M.A."/>
        </authorList>
    </citation>
    <scope>NUCLEOTIDE SEQUENCE</scope>
    <source>
        <strain evidence="3">CBS 7841</strain>
    </source>
</reference>
<accession>A0AAJ8JTN2</accession>
<dbReference type="KEGG" id="cdep:91087593"/>
<dbReference type="Gene3D" id="3.40.50.720">
    <property type="entry name" value="NAD(P)-binding Rossmann-like Domain"/>
    <property type="match status" value="1"/>
</dbReference>
<evidence type="ECO:0000313" key="3">
    <source>
        <dbReference type="EMBL" id="WVN88181.1"/>
    </source>
</evidence>
<reference evidence="3" key="1">
    <citation type="submission" date="2016-06" db="EMBL/GenBank/DDBJ databases">
        <authorList>
            <person name="Cuomo C."/>
            <person name="Litvintseva A."/>
            <person name="Heitman J."/>
            <person name="Chen Y."/>
            <person name="Sun S."/>
            <person name="Springer D."/>
            <person name="Dromer F."/>
            <person name="Young S."/>
            <person name="Zeng Q."/>
            <person name="Chapman S."/>
            <person name="Gujja S."/>
            <person name="Saif S."/>
            <person name="Birren B."/>
        </authorList>
    </citation>
    <scope>NUCLEOTIDE SEQUENCE</scope>
    <source>
        <strain evidence="3">CBS 7841</strain>
    </source>
</reference>
<dbReference type="InterPro" id="IPR011032">
    <property type="entry name" value="GroES-like_sf"/>
</dbReference>
<dbReference type="AlphaFoldDB" id="A0AAJ8JTN2"/>
<reference evidence="3" key="3">
    <citation type="submission" date="2024-01" db="EMBL/GenBank/DDBJ databases">
        <authorList>
            <person name="Coelho M.A."/>
            <person name="David-Palma M."/>
            <person name="Shea T."/>
            <person name="Sun S."/>
            <person name="Cuomo C.A."/>
            <person name="Heitman J."/>
        </authorList>
    </citation>
    <scope>NUCLEOTIDE SEQUENCE</scope>
    <source>
        <strain evidence="3">CBS 7841</strain>
    </source>
</reference>
<dbReference type="SUPFAM" id="SSF51735">
    <property type="entry name" value="NAD(P)-binding Rossmann-fold domains"/>
    <property type="match status" value="1"/>
</dbReference>
<sequence>MKAFQVSQLSHPSKIEASDVPPPQADPTRGQVLIDVYAAALNFFDVLQAQGKYQTKPPLPFNLGVELAGIISETSPIPKGCPYRPGDRVFGIAQGAFAEQAVANWKKLLPIPSSLSFAEASTVPLTATTSYLAIVHRGQAKPGEWVLVHGAAGGVGIAACQIAKAVGCKVIAVAATEAKRRFCMDHGRVDAVVDYTQHGWQNEIKRITGGPGVDIVFDPVGMLVPSLKCVKANARLLVIGFAGGVIEKVPANLLLLKHVSVVGVYWGAVEDDSEIAHQVNQGVLYLLSTGDVRPVVHSTEYKGIDNVPQGLRDIEDRKILGKGVVIIKDYNPWTAKL</sequence>
<dbReference type="InterPro" id="IPR002364">
    <property type="entry name" value="Quin_OxRdtase/zeta-crystal_CS"/>
</dbReference>
<dbReference type="InterPro" id="IPR013149">
    <property type="entry name" value="ADH-like_C"/>
</dbReference>
<dbReference type="SUPFAM" id="SSF50129">
    <property type="entry name" value="GroES-like"/>
    <property type="match status" value="1"/>
</dbReference>
<dbReference type="CDD" id="cd08241">
    <property type="entry name" value="QOR1"/>
    <property type="match status" value="1"/>
</dbReference>
<dbReference type="PANTHER" id="PTHR43677:SF4">
    <property type="entry name" value="QUINONE OXIDOREDUCTASE-LIKE PROTEIN 2"/>
    <property type="match status" value="1"/>
</dbReference>
<organism evidence="3 4">
    <name type="scientific">Cryptococcus depauperatus CBS 7841</name>
    <dbReference type="NCBI Taxonomy" id="1295531"/>
    <lineage>
        <taxon>Eukaryota</taxon>
        <taxon>Fungi</taxon>
        <taxon>Dikarya</taxon>
        <taxon>Basidiomycota</taxon>
        <taxon>Agaricomycotina</taxon>
        <taxon>Tremellomycetes</taxon>
        <taxon>Tremellales</taxon>
        <taxon>Cryptococcaceae</taxon>
        <taxon>Cryptococcus</taxon>
    </lineage>
</organism>
<dbReference type="RefSeq" id="XP_066068881.1">
    <property type="nucleotide sequence ID" value="XM_066212784.1"/>
</dbReference>
<dbReference type="Pfam" id="PF08240">
    <property type="entry name" value="ADH_N"/>
    <property type="match status" value="1"/>
</dbReference>
<dbReference type="Gene3D" id="3.90.180.10">
    <property type="entry name" value="Medium-chain alcohol dehydrogenases, catalytic domain"/>
    <property type="match status" value="1"/>
</dbReference>
<dbReference type="InterPro" id="IPR051397">
    <property type="entry name" value="Zn-ADH-like_protein"/>
</dbReference>
<dbReference type="PANTHER" id="PTHR43677">
    <property type="entry name" value="SHORT-CHAIN DEHYDROGENASE/REDUCTASE"/>
    <property type="match status" value="1"/>
</dbReference>
<feature type="region of interest" description="Disordered" evidence="1">
    <location>
        <begin position="1"/>
        <end position="25"/>
    </location>
</feature>
<feature type="compositionally biased region" description="Polar residues" evidence="1">
    <location>
        <begin position="1"/>
        <end position="11"/>
    </location>
</feature>
<dbReference type="EMBL" id="CP143787">
    <property type="protein sequence ID" value="WVN88181.1"/>
    <property type="molecule type" value="Genomic_DNA"/>
</dbReference>
<dbReference type="Pfam" id="PF00107">
    <property type="entry name" value="ADH_zinc_N"/>
    <property type="match status" value="1"/>
</dbReference>
<evidence type="ECO:0000256" key="1">
    <source>
        <dbReference type="SAM" id="MobiDB-lite"/>
    </source>
</evidence>
<name>A0AAJ8JTN2_9TREE</name>
<dbReference type="Proteomes" id="UP000094043">
    <property type="component" value="Chromosome 4"/>
</dbReference>
<keyword evidence="4" id="KW-1185">Reference proteome</keyword>
<dbReference type="GO" id="GO:0008270">
    <property type="term" value="F:zinc ion binding"/>
    <property type="evidence" value="ECO:0007669"/>
    <property type="project" value="InterPro"/>
</dbReference>
<proteinExistence type="predicted"/>
<protein>
    <recommendedName>
        <fullName evidence="2">Enoyl reductase (ER) domain-containing protein</fullName>
    </recommendedName>
</protein>
<dbReference type="GO" id="GO:0005739">
    <property type="term" value="C:mitochondrion"/>
    <property type="evidence" value="ECO:0007669"/>
    <property type="project" value="TreeGrafter"/>
</dbReference>
<evidence type="ECO:0000313" key="4">
    <source>
        <dbReference type="Proteomes" id="UP000094043"/>
    </source>
</evidence>
<dbReference type="InterPro" id="IPR036291">
    <property type="entry name" value="NAD(P)-bd_dom_sf"/>
</dbReference>
<gene>
    <name evidence="3" type="ORF">L203_103382</name>
</gene>
<evidence type="ECO:0000259" key="2">
    <source>
        <dbReference type="SMART" id="SM00829"/>
    </source>
</evidence>